<dbReference type="EMBL" id="JABZXS010000001">
    <property type="protein sequence ID" value="MBF1672615.1"/>
    <property type="molecule type" value="Genomic_DNA"/>
</dbReference>
<sequence length="45" mass="5127">MTPEPMSYHDVKMLAGEAYEAEQKGREEESNDFLFGLAFLAWISS</sequence>
<accession>A0A930LSA5</accession>
<protein>
    <submittedName>
        <fullName evidence="1">Uncharacterized protein</fullName>
    </submittedName>
</protein>
<gene>
    <name evidence="1" type="ORF">HXO65_00145</name>
</gene>
<name>A0A930LSA5_9MICC</name>
<comment type="caution">
    <text evidence="1">The sequence shown here is derived from an EMBL/GenBank/DDBJ whole genome shotgun (WGS) entry which is preliminary data.</text>
</comment>
<dbReference type="AlphaFoldDB" id="A0A930LSA5"/>
<dbReference type="Proteomes" id="UP000785653">
    <property type="component" value="Unassembled WGS sequence"/>
</dbReference>
<reference evidence="1" key="1">
    <citation type="submission" date="2020-04" db="EMBL/GenBank/DDBJ databases">
        <title>Deep metagenomics examines the oral microbiome during advanced dental caries in children, revealing novel taxa and co-occurrences with host molecules.</title>
        <authorList>
            <person name="Baker J.L."/>
            <person name="Morton J.T."/>
            <person name="Dinis M."/>
            <person name="Alvarez R."/>
            <person name="Tran N.C."/>
            <person name="Knight R."/>
            <person name="Edlund A."/>
        </authorList>
    </citation>
    <scope>NUCLEOTIDE SEQUENCE</scope>
    <source>
        <strain evidence="1">JCVI_47_bin.3</strain>
    </source>
</reference>
<proteinExistence type="predicted"/>
<evidence type="ECO:0000313" key="1">
    <source>
        <dbReference type="EMBL" id="MBF1672615.1"/>
    </source>
</evidence>
<evidence type="ECO:0000313" key="2">
    <source>
        <dbReference type="Proteomes" id="UP000785653"/>
    </source>
</evidence>
<organism evidence="1 2">
    <name type="scientific">Rothia mucilaginosa</name>
    <dbReference type="NCBI Taxonomy" id="43675"/>
    <lineage>
        <taxon>Bacteria</taxon>
        <taxon>Bacillati</taxon>
        <taxon>Actinomycetota</taxon>
        <taxon>Actinomycetes</taxon>
        <taxon>Micrococcales</taxon>
        <taxon>Micrococcaceae</taxon>
        <taxon>Rothia</taxon>
    </lineage>
</organism>